<dbReference type="Proteomes" id="UP000029553">
    <property type="component" value="Unassembled WGS sequence"/>
</dbReference>
<comment type="caution">
    <text evidence="1">The sequence shown here is derived from an EMBL/GenBank/DDBJ whole genome shotgun (WGS) entry which is preliminary data.</text>
</comment>
<name>A0A096FB16_COMTE</name>
<gene>
    <name evidence="1" type="ORF">P353_19640</name>
</gene>
<evidence type="ECO:0000313" key="1">
    <source>
        <dbReference type="EMBL" id="KGH27089.1"/>
    </source>
</evidence>
<organism evidence="1 2">
    <name type="scientific">Comamonas testosteroni</name>
    <name type="common">Pseudomonas testosteroni</name>
    <dbReference type="NCBI Taxonomy" id="285"/>
    <lineage>
        <taxon>Bacteria</taxon>
        <taxon>Pseudomonadati</taxon>
        <taxon>Pseudomonadota</taxon>
        <taxon>Betaproteobacteria</taxon>
        <taxon>Burkholderiales</taxon>
        <taxon>Comamonadaceae</taxon>
        <taxon>Comamonas</taxon>
    </lineage>
</organism>
<accession>A0A096FB16</accession>
<sequence>MQTTKTTPYHCAELRRSVPVLQRIEWVSGIGQDDAEPVVLAEACALASRCPRVAHCPLTADE</sequence>
<dbReference type="EMBL" id="AWOR01000066">
    <property type="protein sequence ID" value="KGH27089.1"/>
    <property type="molecule type" value="Genomic_DNA"/>
</dbReference>
<reference evidence="1 2" key="1">
    <citation type="submission" date="2013-09" db="EMBL/GenBank/DDBJ databases">
        <title>High correlation between genotypes and phenotypes of environmental bacteria Comamonas testosteroni strains.</title>
        <authorList>
            <person name="Liu L."/>
            <person name="Zhu W."/>
            <person name="Xia X."/>
            <person name="Xu B."/>
            <person name="Luo M."/>
            <person name="Wang G."/>
        </authorList>
    </citation>
    <scope>NUCLEOTIDE SEQUENCE [LARGE SCALE GENOMIC DNA]</scope>
    <source>
        <strain evidence="1 2">JL40</strain>
    </source>
</reference>
<dbReference type="RefSeq" id="WP_034372900.1">
    <property type="nucleotide sequence ID" value="NZ_AWOR01000066.1"/>
</dbReference>
<protein>
    <submittedName>
        <fullName evidence="1">Uncharacterized protein</fullName>
    </submittedName>
</protein>
<dbReference type="AlphaFoldDB" id="A0A096FB16"/>
<proteinExistence type="predicted"/>
<evidence type="ECO:0000313" key="2">
    <source>
        <dbReference type="Proteomes" id="UP000029553"/>
    </source>
</evidence>